<dbReference type="Gene3D" id="2.20.25.110">
    <property type="entry name" value="S-adenosyl-L-methionine-dependent methyltransferases"/>
    <property type="match status" value="1"/>
</dbReference>
<feature type="domain" description="Methyltransferase" evidence="4">
    <location>
        <begin position="36"/>
        <end position="128"/>
    </location>
</feature>
<dbReference type="InterPro" id="IPR029063">
    <property type="entry name" value="SAM-dependent_MTases_sf"/>
</dbReference>
<reference evidence="6" key="2">
    <citation type="submission" date="2023-06" db="EMBL/GenBank/DDBJ databases">
        <title>Identification and characterization of horizontal gene transfer across gut microbiota members of farm animals based on homology search.</title>
        <authorList>
            <person name="Zeman M."/>
            <person name="Kubasova T."/>
            <person name="Jahodarova E."/>
            <person name="Nykrynova M."/>
            <person name="Rychlik I."/>
        </authorList>
    </citation>
    <scope>NUCLEOTIDE SEQUENCE [LARGE SCALE GENOMIC DNA]</scope>
    <source>
        <strain evidence="6">ET39</strain>
    </source>
</reference>
<keyword evidence="6" id="KW-1185">Reference proteome</keyword>
<evidence type="ECO:0000313" key="5">
    <source>
        <dbReference type="EMBL" id="MDM8156955.1"/>
    </source>
</evidence>
<proteinExistence type="predicted"/>
<sequence>MMYDVLASYYDALVEDAQARDAWIELIEANIRGRSILDAACGSGDIAIELARRGYAVTAFDCSEQMLAAAREKVDSDRVHWQLGDLRQMPDGTYDAIVCLCDSFNYLLSEEEVRHFFAQCQKRLSEAGVLIVDMHSMDRLDEFAEEYNETGVVNGHDYQWTIESEDDRIYQSFAFYENDGSVQLEQHVQRVYAPEWIAEQLTACGLVFDVKTDFVKEGVVPGEKQFYICRRKQR</sequence>
<keyword evidence="3" id="KW-0949">S-adenosyl-L-methionine</keyword>
<evidence type="ECO:0000256" key="3">
    <source>
        <dbReference type="ARBA" id="ARBA00022691"/>
    </source>
</evidence>
<evidence type="ECO:0000256" key="2">
    <source>
        <dbReference type="ARBA" id="ARBA00022679"/>
    </source>
</evidence>
<dbReference type="CDD" id="cd02440">
    <property type="entry name" value="AdoMet_MTases"/>
    <property type="match status" value="1"/>
</dbReference>
<evidence type="ECO:0000259" key="4">
    <source>
        <dbReference type="Pfam" id="PF13649"/>
    </source>
</evidence>
<dbReference type="Gene3D" id="3.40.50.150">
    <property type="entry name" value="Vaccinia Virus protein VP39"/>
    <property type="match status" value="1"/>
</dbReference>
<dbReference type="InterPro" id="IPR041698">
    <property type="entry name" value="Methyltransf_25"/>
</dbReference>
<evidence type="ECO:0000256" key="1">
    <source>
        <dbReference type="ARBA" id="ARBA00022603"/>
    </source>
</evidence>
<dbReference type="Proteomes" id="UP001529340">
    <property type="component" value="Unassembled WGS sequence"/>
</dbReference>
<evidence type="ECO:0000313" key="6">
    <source>
        <dbReference type="Proteomes" id="UP001529340"/>
    </source>
</evidence>
<dbReference type="EMBL" id="JAUDCG010000015">
    <property type="protein sequence ID" value="MDM8156955.1"/>
    <property type="molecule type" value="Genomic_DNA"/>
</dbReference>
<organism evidence="5 6">
    <name type="scientific">Amedibacillus dolichus</name>
    <dbReference type="NCBI Taxonomy" id="31971"/>
    <lineage>
        <taxon>Bacteria</taxon>
        <taxon>Bacillati</taxon>
        <taxon>Bacillota</taxon>
        <taxon>Erysipelotrichia</taxon>
        <taxon>Erysipelotrichales</taxon>
        <taxon>Erysipelotrichaceae</taxon>
        <taxon>Amedibacillus</taxon>
    </lineage>
</organism>
<dbReference type="GO" id="GO:0032259">
    <property type="term" value="P:methylation"/>
    <property type="evidence" value="ECO:0007669"/>
    <property type="project" value="UniProtKB-KW"/>
</dbReference>
<dbReference type="Pfam" id="PF13649">
    <property type="entry name" value="Methyltransf_25"/>
    <property type="match status" value="1"/>
</dbReference>
<dbReference type="EC" id="2.1.1.-" evidence="5"/>
<name>A0ABT7UDD9_9FIRM</name>
<protein>
    <submittedName>
        <fullName evidence="5">Class I SAM-dependent methyltransferase</fullName>
        <ecNumber evidence="5">2.1.1.-</ecNumber>
    </submittedName>
</protein>
<dbReference type="SUPFAM" id="SSF53335">
    <property type="entry name" value="S-adenosyl-L-methionine-dependent methyltransferases"/>
    <property type="match status" value="1"/>
</dbReference>
<reference evidence="5 6" key="1">
    <citation type="submission" date="2023-06" db="EMBL/GenBank/DDBJ databases">
        <title>Identification and characterization of horizontal gene transfer across gut microbiota members of farm animals based on homology search.</title>
        <authorList>
            <person name="Schwarzerova J."/>
            <person name="Nykrynova M."/>
            <person name="Jureckova K."/>
            <person name="Cejkova D."/>
            <person name="Rychlik I."/>
        </authorList>
    </citation>
    <scope>NUCLEOTIDE SEQUENCE [LARGE SCALE GENOMIC DNA]</scope>
    <source>
        <strain evidence="5 6">ET39</strain>
    </source>
</reference>
<comment type="caution">
    <text evidence="5">The sequence shown here is derived from an EMBL/GenBank/DDBJ whole genome shotgun (WGS) entry which is preliminary data.</text>
</comment>
<reference evidence="5 6" key="3">
    <citation type="submission" date="2023-06" db="EMBL/GenBank/DDBJ databases">
        <authorList>
            <person name="Zeman M."/>
            <person name="Kubasova T."/>
            <person name="Jahodarova E."/>
            <person name="Nykrynova M."/>
            <person name="Rychlik I."/>
        </authorList>
    </citation>
    <scope>NUCLEOTIDE SEQUENCE [LARGE SCALE GENOMIC DNA]</scope>
    <source>
        <strain evidence="5 6">ET39</strain>
    </source>
</reference>
<keyword evidence="2 5" id="KW-0808">Transferase</keyword>
<dbReference type="PANTHER" id="PTHR43464:SF19">
    <property type="entry name" value="UBIQUINONE BIOSYNTHESIS O-METHYLTRANSFERASE, MITOCHONDRIAL"/>
    <property type="match status" value="1"/>
</dbReference>
<dbReference type="GO" id="GO:0008168">
    <property type="term" value="F:methyltransferase activity"/>
    <property type="evidence" value="ECO:0007669"/>
    <property type="project" value="UniProtKB-KW"/>
</dbReference>
<gene>
    <name evidence="5" type="ORF">QUV96_04805</name>
</gene>
<dbReference type="PANTHER" id="PTHR43464">
    <property type="entry name" value="METHYLTRANSFERASE"/>
    <property type="match status" value="1"/>
</dbReference>
<accession>A0ABT7UDD9</accession>
<keyword evidence="1 5" id="KW-0489">Methyltransferase</keyword>